<proteinExistence type="predicted"/>
<gene>
    <name evidence="1" type="ORF">JG688_00018263</name>
</gene>
<comment type="caution">
    <text evidence="1">The sequence shown here is derived from an EMBL/GenBank/DDBJ whole genome shotgun (WGS) entry which is preliminary data.</text>
</comment>
<feature type="non-terminal residue" evidence="1">
    <location>
        <position position="1"/>
    </location>
</feature>
<accession>A0A8J5IWD3</accession>
<sequence>TGDVTVGELGQHIGELPRYGGASGLWWRSVEGWRAGIQGSSEVRGRCVRSRRRSRYG</sequence>
<organism evidence="1 2">
    <name type="scientific">Phytophthora aleatoria</name>
    <dbReference type="NCBI Taxonomy" id="2496075"/>
    <lineage>
        <taxon>Eukaryota</taxon>
        <taxon>Sar</taxon>
        <taxon>Stramenopiles</taxon>
        <taxon>Oomycota</taxon>
        <taxon>Peronosporomycetes</taxon>
        <taxon>Peronosporales</taxon>
        <taxon>Peronosporaceae</taxon>
        <taxon>Phytophthora</taxon>
    </lineage>
</organism>
<evidence type="ECO:0000313" key="1">
    <source>
        <dbReference type="EMBL" id="KAG6942192.1"/>
    </source>
</evidence>
<dbReference type="AlphaFoldDB" id="A0A8J5IWD3"/>
<keyword evidence="2" id="KW-1185">Reference proteome</keyword>
<reference evidence="1" key="1">
    <citation type="submission" date="2021-01" db="EMBL/GenBank/DDBJ databases">
        <title>Phytophthora aleatoria, a newly-described species from Pinus radiata is distinct from Phytophthora cactorum isolates based on comparative genomics.</title>
        <authorList>
            <person name="Mcdougal R."/>
            <person name="Panda P."/>
            <person name="Williams N."/>
            <person name="Studholme D.J."/>
        </authorList>
    </citation>
    <scope>NUCLEOTIDE SEQUENCE</scope>
    <source>
        <strain evidence="1">NZFS 4037</strain>
    </source>
</reference>
<dbReference type="Proteomes" id="UP000709295">
    <property type="component" value="Unassembled WGS sequence"/>
</dbReference>
<protein>
    <submittedName>
        <fullName evidence="1">Uncharacterized protein</fullName>
    </submittedName>
</protein>
<dbReference type="EMBL" id="JAENGY010003217">
    <property type="protein sequence ID" value="KAG6942192.1"/>
    <property type="molecule type" value="Genomic_DNA"/>
</dbReference>
<evidence type="ECO:0000313" key="2">
    <source>
        <dbReference type="Proteomes" id="UP000709295"/>
    </source>
</evidence>
<name>A0A8J5IWD3_9STRA</name>